<gene>
    <name evidence="1" type="ORF">SAMN05878482_10175</name>
</gene>
<protein>
    <submittedName>
        <fullName evidence="1">Uncharacterized protein</fullName>
    </submittedName>
</protein>
<accession>A0A9X8R1A2</accession>
<comment type="caution">
    <text evidence="1">The sequence shown here is derived from an EMBL/GenBank/DDBJ whole genome shotgun (WGS) entry which is preliminary data.</text>
</comment>
<reference evidence="1 2" key="1">
    <citation type="submission" date="2017-01" db="EMBL/GenBank/DDBJ databases">
        <authorList>
            <person name="Varghese N."/>
            <person name="Submissions S."/>
        </authorList>
    </citation>
    <scope>NUCLEOTIDE SEQUENCE [LARGE SCALE GENOMIC DNA]</scope>
    <source>
        <strain evidence="1 2">RUG2-6</strain>
    </source>
</reference>
<sequence length="100" mass="11503">MNNDLPLKSETPILGTDHTMLEFWQWDFSNILTNNLSGIFAEFLIGTALGCLNQIRVEWDAFDLVYKGMKIEVKSSAYIQAWHKEKYSNISFSIGAKKRI</sequence>
<proteinExistence type="predicted"/>
<name>A0A9X8R1A2_9BACI</name>
<dbReference type="RefSeq" id="WP_260320477.1">
    <property type="nucleotide sequence ID" value="NZ_FTMX01000001.1"/>
</dbReference>
<dbReference type="EMBL" id="FTMX01000001">
    <property type="protein sequence ID" value="SIQ01242.1"/>
    <property type="molecule type" value="Genomic_DNA"/>
</dbReference>
<evidence type="ECO:0000313" key="2">
    <source>
        <dbReference type="Proteomes" id="UP000185829"/>
    </source>
</evidence>
<dbReference type="AlphaFoldDB" id="A0A9X8R1A2"/>
<dbReference type="Proteomes" id="UP000185829">
    <property type="component" value="Unassembled WGS sequence"/>
</dbReference>
<evidence type="ECO:0000313" key="1">
    <source>
        <dbReference type="EMBL" id="SIQ01242.1"/>
    </source>
</evidence>
<organism evidence="1 2">
    <name type="scientific">Peribacillus simplex</name>
    <dbReference type="NCBI Taxonomy" id="1478"/>
    <lineage>
        <taxon>Bacteria</taxon>
        <taxon>Bacillati</taxon>
        <taxon>Bacillota</taxon>
        <taxon>Bacilli</taxon>
        <taxon>Bacillales</taxon>
        <taxon>Bacillaceae</taxon>
        <taxon>Peribacillus</taxon>
    </lineage>
</organism>